<evidence type="ECO:0000313" key="3">
    <source>
        <dbReference type="EMBL" id="TQL34496.1"/>
    </source>
</evidence>
<dbReference type="EMBL" id="VFOK01000001">
    <property type="protein sequence ID" value="TQL34496.1"/>
    <property type="molecule type" value="Genomic_DNA"/>
</dbReference>
<keyword evidence="1" id="KW-0472">Membrane</keyword>
<name>A0A542XFB0_9MICO</name>
<evidence type="ECO:0000313" key="4">
    <source>
        <dbReference type="Proteomes" id="UP000318336"/>
    </source>
</evidence>
<comment type="caution">
    <text evidence="3">The sequence shown here is derived from an EMBL/GenBank/DDBJ whole genome shotgun (WGS) entry which is preliminary data.</text>
</comment>
<dbReference type="InterPro" id="IPR021994">
    <property type="entry name" value="DUF3592"/>
</dbReference>
<keyword evidence="4" id="KW-1185">Reference proteome</keyword>
<feature type="transmembrane region" description="Helical" evidence="1">
    <location>
        <begin position="118"/>
        <end position="146"/>
    </location>
</feature>
<evidence type="ECO:0000256" key="1">
    <source>
        <dbReference type="SAM" id="Phobius"/>
    </source>
</evidence>
<feature type="domain" description="DUF3592" evidence="2">
    <location>
        <begin position="46"/>
        <end position="114"/>
    </location>
</feature>
<evidence type="ECO:0000259" key="2">
    <source>
        <dbReference type="Pfam" id="PF12158"/>
    </source>
</evidence>
<sequence>MTVVGVAFLVVGLIFVVLAPHTLVRDLRRSRRAATWQPAQALVEGVRQERRRSTSGTDGGSSSHTVRLMTYAWADASGRRFTEETQIDDDDIVEPGRPVQIFVDPDDPSRSQFGRPSAVSYGCGVVMLLFLLVLGLGLAGIGWMLLGV</sequence>
<feature type="transmembrane region" description="Helical" evidence="1">
    <location>
        <begin position="6"/>
        <end position="24"/>
    </location>
</feature>
<proteinExistence type="predicted"/>
<organism evidence="3 4">
    <name type="scientific">Barrientosiimonas humi</name>
    <dbReference type="NCBI Taxonomy" id="999931"/>
    <lineage>
        <taxon>Bacteria</taxon>
        <taxon>Bacillati</taxon>
        <taxon>Actinomycetota</taxon>
        <taxon>Actinomycetes</taxon>
        <taxon>Micrococcales</taxon>
        <taxon>Dermacoccaceae</taxon>
        <taxon>Barrientosiimonas</taxon>
    </lineage>
</organism>
<gene>
    <name evidence="3" type="ORF">FB554_2671</name>
</gene>
<dbReference type="RefSeq" id="WP_142006796.1">
    <property type="nucleotide sequence ID" value="NZ_CAJTBP010000001.1"/>
</dbReference>
<dbReference type="AlphaFoldDB" id="A0A542XFB0"/>
<dbReference type="Proteomes" id="UP000318336">
    <property type="component" value="Unassembled WGS sequence"/>
</dbReference>
<accession>A0A542XFB0</accession>
<reference evidence="3 4" key="1">
    <citation type="submission" date="2019-06" db="EMBL/GenBank/DDBJ databases">
        <title>Sequencing the genomes of 1000 actinobacteria strains.</title>
        <authorList>
            <person name="Klenk H.-P."/>
        </authorList>
    </citation>
    <scope>NUCLEOTIDE SEQUENCE [LARGE SCALE GENOMIC DNA]</scope>
    <source>
        <strain evidence="3 4">DSM 24617</strain>
    </source>
</reference>
<protein>
    <submittedName>
        <fullName evidence="3">Uncharacterized protein DUF3592</fullName>
    </submittedName>
</protein>
<keyword evidence="1" id="KW-0812">Transmembrane</keyword>
<dbReference type="Pfam" id="PF12158">
    <property type="entry name" value="DUF3592"/>
    <property type="match status" value="1"/>
</dbReference>
<keyword evidence="1" id="KW-1133">Transmembrane helix</keyword>